<proteinExistence type="predicted"/>
<dbReference type="Pfam" id="PF09614">
    <property type="entry name" value="Cas_Csy2"/>
    <property type="match status" value="1"/>
</dbReference>
<evidence type="ECO:0000313" key="1">
    <source>
        <dbReference type="EMBL" id="SHF59700.1"/>
    </source>
</evidence>
<dbReference type="STRING" id="1122206.SAMN02745753_02291"/>
<reference evidence="2" key="1">
    <citation type="submission" date="2016-11" db="EMBL/GenBank/DDBJ databases">
        <authorList>
            <person name="Varghese N."/>
            <person name="Submissions S."/>
        </authorList>
    </citation>
    <scope>NUCLEOTIDE SEQUENCE [LARGE SCALE GENOMIC DNA]</scope>
    <source>
        <strain evidence="2">DSM 16579</strain>
    </source>
</reference>
<organism evidence="1 2">
    <name type="scientific">Marinomonas polaris DSM 16579</name>
    <dbReference type="NCBI Taxonomy" id="1122206"/>
    <lineage>
        <taxon>Bacteria</taxon>
        <taxon>Pseudomonadati</taxon>
        <taxon>Pseudomonadota</taxon>
        <taxon>Gammaproteobacteria</taxon>
        <taxon>Oceanospirillales</taxon>
        <taxon>Oceanospirillaceae</taxon>
        <taxon>Marinomonas</taxon>
    </lineage>
</organism>
<dbReference type="OrthoDB" id="6093293at2"/>
<dbReference type="InterPro" id="IPR013398">
    <property type="entry name" value="CRISPR-assoc_prot_Csy2"/>
</dbReference>
<dbReference type="Proteomes" id="UP000184517">
    <property type="component" value="Unassembled WGS sequence"/>
</dbReference>
<name>A0A1M5CYC5_9GAMM</name>
<sequence>MDSLQALLSSENSLSLKDFNDIAKKLFELNSVLVDVTDQELLCLAILVNLTSKAECRLDNIQNAKTTLNSDLFWTKFRKVASQLHTHNLKWPDSRVSLKHQIRVIPQNGELPEFGWAGNSSDYRIGRMLTSTFLWRGRKHSLVSVWLDDDVIWRKAAYKLGINKTFWYSIKQEFQELFSGSHFPEEIDQYSHELLFPYKDNHYLTVTPVASHVDQLLIQSISGVPIQTLSFPHPSALGVLCGCMGGHMRFIKQSPLLRRPETKWSYAEQQEVFNGYPVTCKQAVSIYREIIDVNTYSSLRLKRRARLLVLKQLDDVLSQWIAPFVRLKLIGKVAAETNKLSDEEHYFLQSKETDLQDFSRYLNRKLHGVLEHNKYTRSYSYHQRLLGVTQKRLASMLKRAFSINAKVTSDHEEELYLVLKNLRLTEANGLNNPFVAGMPSMIGLYGFLHRFERQLIDCYPEVIVESFALQCNQYQVINKNKLPAYSIPEKDMGIRRSGIVPECSFDGKFSIVVKLHKHSGFTDKLDVELLKQVLPERLWGGSLHPPFLYEETEWAQLFYGSNNLKQFIAINLFDGNWLTPVRDSGFDLSSNLQLLKQKAKLSLCLVGYRLLEPIKSREVDSGIHAFCEPLIGLCTRERSIDVIRAASNIEKQIFWQFMPISQSCTTLQVGPVCGESNATSEST</sequence>
<evidence type="ECO:0000313" key="2">
    <source>
        <dbReference type="Proteomes" id="UP000184517"/>
    </source>
</evidence>
<protein>
    <submittedName>
        <fullName evidence="1">CRISPR-associated protein (Cas_Csy2)</fullName>
    </submittedName>
</protein>
<gene>
    <name evidence="1" type="ORF">SAMN02745753_02291</name>
</gene>
<dbReference type="EMBL" id="FQVF01000009">
    <property type="protein sequence ID" value="SHF59700.1"/>
    <property type="molecule type" value="Genomic_DNA"/>
</dbReference>
<keyword evidence="2" id="KW-1185">Reference proteome</keyword>
<dbReference type="AlphaFoldDB" id="A0A1M5CYC5"/>
<dbReference type="RefSeq" id="WP_072839828.1">
    <property type="nucleotide sequence ID" value="NZ_FQVF01000009.1"/>
</dbReference>
<accession>A0A1M5CYC5</accession>